<protein>
    <submittedName>
        <fullName evidence="1">Uncharacterized protein</fullName>
    </submittedName>
</protein>
<comment type="caution">
    <text evidence="1">The sequence shown here is derived from an EMBL/GenBank/DDBJ whole genome shotgun (WGS) entry which is preliminary data.</text>
</comment>
<organism evidence="1 2">
    <name type="scientific">Nephila pilipes</name>
    <name type="common">Giant wood spider</name>
    <name type="synonym">Nephila maculata</name>
    <dbReference type="NCBI Taxonomy" id="299642"/>
    <lineage>
        <taxon>Eukaryota</taxon>
        <taxon>Metazoa</taxon>
        <taxon>Ecdysozoa</taxon>
        <taxon>Arthropoda</taxon>
        <taxon>Chelicerata</taxon>
        <taxon>Arachnida</taxon>
        <taxon>Araneae</taxon>
        <taxon>Araneomorphae</taxon>
        <taxon>Entelegynae</taxon>
        <taxon>Araneoidea</taxon>
        <taxon>Nephilidae</taxon>
        <taxon>Nephila</taxon>
    </lineage>
</organism>
<accession>A0A8X6QTG2</accession>
<sequence>MLKQQRAVNGGRALCVCYWPGCICGRRACKRSVQAMAGFANFTSLCSFGGFSAVRQSEVRAQRWKLPFLLARDAGRKYVLLAAGVAEM</sequence>
<proteinExistence type="predicted"/>
<name>A0A8X6QTG2_NEPPI</name>
<dbReference type="Proteomes" id="UP000887013">
    <property type="component" value="Unassembled WGS sequence"/>
</dbReference>
<evidence type="ECO:0000313" key="2">
    <source>
        <dbReference type="Proteomes" id="UP000887013"/>
    </source>
</evidence>
<dbReference type="AlphaFoldDB" id="A0A8X6QTG2"/>
<gene>
    <name evidence="1" type="ORF">NPIL_13631</name>
</gene>
<reference evidence="1" key="1">
    <citation type="submission" date="2020-08" db="EMBL/GenBank/DDBJ databases">
        <title>Multicomponent nature underlies the extraordinary mechanical properties of spider dragline silk.</title>
        <authorList>
            <person name="Kono N."/>
            <person name="Nakamura H."/>
            <person name="Mori M."/>
            <person name="Yoshida Y."/>
            <person name="Ohtoshi R."/>
            <person name="Malay A.D."/>
            <person name="Moran D.A.P."/>
            <person name="Tomita M."/>
            <person name="Numata K."/>
            <person name="Arakawa K."/>
        </authorList>
    </citation>
    <scope>NUCLEOTIDE SEQUENCE</scope>
</reference>
<dbReference type="EMBL" id="BMAW01083753">
    <property type="protein sequence ID" value="GFU35486.1"/>
    <property type="molecule type" value="Genomic_DNA"/>
</dbReference>
<evidence type="ECO:0000313" key="1">
    <source>
        <dbReference type="EMBL" id="GFU35486.1"/>
    </source>
</evidence>
<keyword evidence="2" id="KW-1185">Reference proteome</keyword>